<evidence type="ECO:0000256" key="1">
    <source>
        <dbReference type="SAM" id="MobiDB-lite"/>
    </source>
</evidence>
<dbReference type="InterPro" id="IPR057191">
    <property type="entry name" value="DUF7869"/>
</dbReference>
<feature type="region of interest" description="Disordered" evidence="1">
    <location>
        <begin position="91"/>
        <end position="121"/>
    </location>
</feature>
<feature type="domain" description="DUF7869" evidence="2">
    <location>
        <begin position="556"/>
        <end position="662"/>
    </location>
</feature>
<dbReference type="InParanoid" id="A0A6P7GFN3"/>
<feature type="region of interest" description="Disordered" evidence="1">
    <location>
        <begin position="151"/>
        <end position="204"/>
    </location>
</feature>
<evidence type="ECO:0000259" key="2">
    <source>
        <dbReference type="Pfam" id="PF25273"/>
    </source>
</evidence>
<feature type="compositionally biased region" description="Polar residues" evidence="1">
    <location>
        <begin position="152"/>
        <end position="162"/>
    </location>
</feature>
<gene>
    <name evidence="3" type="primary">LOC114341869</name>
</gene>
<dbReference type="AlphaFoldDB" id="A0A6P7GFN3"/>
<protein>
    <submittedName>
        <fullName evidence="3">Uncharacterized protein LOC114341869</fullName>
    </submittedName>
</protein>
<sequence length="781" mass="90161">MQIFLQMNINQDRRRKTRAAEILGLALKLDENIPYGCTSESTTSVIISEGLEPTRSQSKNLSQDEHCVNLIHETTTLIHSVLLPDGSSYIPETNENITPPISTSQQVGSLALSDNQESNRSYQNVFSSNNLEDSHFQQLNEELHTENVITERASTPSTSSAHDFSPSESSYNPESDSSETESEDRVSEENSVPDSELVPRQVYFGEINEERKRKIKPDSKTWKKNRNKELRMLGKDYLGYTNPKEGKMLHNTPRSARKLGEACKSKKCTTSKVRNCEKLTVEMRQDIFNNFWTNLNWEQRKIYINGLVSRQTTARKTVGCETRREGTFQYFLPTAEGNLRVCKTSFLNTFSLGSFTVQSWVKKSVHKTLPCNEVTNSNRKRVVPRGTATRIQMLREFFKNIPTLPSHYNRKNSRKLFIEPYYRNKTELYNSYKIWCSNNNEESASRHTFDKIFKDSNLSIYTLKKDMCDICVSYKEGNISDEKYKDHIQRKSRARAEKEHDKEKAQAGEFNLLTMDLEAVKVCPYLTASALYFKTKLSCHNYTVYNLVTHHATCYWFDETASDLTASTFVNFLLDYLSQHCLANRLPIVIFSDGCTYQNRNNILSNALSAFSVKYQIVITQKFLEPGHTQMECDSVHSAIETKLKHREIHLPSDYASATKEARSKPFPYEVKLVDYQFFKNYANEDTWRYTSIRPGRKVGDPVVTDLRALLYTIDGKIQYKLNFDDEWSELPIRPKIIPEPIYTPLHDKVLPISSTKYSHLQQLKTVLPQDCHTFYDSLSQ</sequence>
<accession>A0A6P7GFN3</accession>
<evidence type="ECO:0000313" key="3">
    <source>
        <dbReference type="RefSeq" id="XP_028148479.1"/>
    </source>
</evidence>
<name>A0A6P7GFN3_DIAVI</name>
<feature type="compositionally biased region" description="Low complexity" evidence="1">
    <location>
        <begin position="166"/>
        <end position="175"/>
    </location>
</feature>
<organism evidence="3">
    <name type="scientific">Diabrotica virgifera virgifera</name>
    <name type="common">western corn rootworm</name>
    <dbReference type="NCBI Taxonomy" id="50390"/>
    <lineage>
        <taxon>Eukaryota</taxon>
        <taxon>Metazoa</taxon>
        <taxon>Ecdysozoa</taxon>
        <taxon>Arthropoda</taxon>
        <taxon>Hexapoda</taxon>
        <taxon>Insecta</taxon>
        <taxon>Pterygota</taxon>
        <taxon>Neoptera</taxon>
        <taxon>Endopterygota</taxon>
        <taxon>Coleoptera</taxon>
        <taxon>Polyphaga</taxon>
        <taxon>Cucujiformia</taxon>
        <taxon>Chrysomeloidea</taxon>
        <taxon>Chrysomelidae</taxon>
        <taxon>Galerucinae</taxon>
        <taxon>Diabroticina</taxon>
        <taxon>Diabroticites</taxon>
        <taxon>Diabrotica</taxon>
    </lineage>
</organism>
<dbReference type="RefSeq" id="XP_028148479.1">
    <property type="nucleotide sequence ID" value="XM_028292678.1"/>
</dbReference>
<proteinExistence type="predicted"/>
<feature type="non-terminal residue" evidence="3">
    <location>
        <position position="781"/>
    </location>
</feature>
<reference evidence="3" key="1">
    <citation type="submission" date="2025-08" db="UniProtKB">
        <authorList>
            <consortium name="RefSeq"/>
        </authorList>
    </citation>
    <scope>IDENTIFICATION</scope>
    <source>
        <tissue evidence="3">Whole insect</tissue>
    </source>
</reference>
<dbReference type="PANTHER" id="PTHR10773">
    <property type="entry name" value="DNA-DIRECTED RNA POLYMERASES I, II, AND III SUBUNIT RPABC2"/>
    <property type="match status" value="1"/>
</dbReference>
<dbReference type="Pfam" id="PF25273">
    <property type="entry name" value="DUF7869"/>
    <property type="match status" value="1"/>
</dbReference>
<dbReference type="PANTHER" id="PTHR10773:SF19">
    <property type="match status" value="1"/>
</dbReference>